<dbReference type="Proteomes" id="UP001280581">
    <property type="component" value="Unassembled WGS sequence"/>
</dbReference>
<accession>A0AAN6RDF5</accession>
<feature type="compositionally biased region" description="Low complexity" evidence="1">
    <location>
        <begin position="1"/>
        <end position="10"/>
    </location>
</feature>
<evidence type="ECO:0000313" key="2">
    <source>
        <dbReference type="EMBL" id="KAK3202477.1"/>
    </source>
</evidence>
<feature type="region of interest" description="Disordered" evidence="1">
    <location>
        <begin position="183"/>
        <end position="225"/>
    </location>
</feature>
<evidence type="ECO:0000256" key="1">
    <source>
        <dbReference type="SAM" id="MobiDB-lite"/>
    </source>
</evidence>
<dbReference type="AlphaFoldDB" id="A0AAN6RDF5"/>
<name>A0AAN6RDF5_9PLEO</name>
<feature type="region of interest" description="Disordered" evidence="1">
    <location>
        <begin position="1"/>
        <end position="47"/>
    </location>
</feature>
<proteinExistence type="predicted"/>
<dbReference type="EMBL" id="WVTA01000014">
    <property type="protein sequence ID" value="KAK3202477.1"/>
    <property type="molecule type" value="Genomic_DNA"/>
</dbReference>
<protein>
    <submittedName>
        <fullName evidence="2">Uncharacterized protein</fullName>
    </submittedName>
</protein>
<reference evidence="2 3" key="1">
    <citation type="submission" date="2021-02" db="EMBL/GenBank/DDBJ databases">
        <title>Genome assembly of Pseudopithomyces chartarum.</title>
        <authorList>
            <person name="Jauregui R."/>
            <person name="Singh J."/>
            <person name="Voisey C."/>
        </authorList>
    </citation>
    <scope>NUCLEOTIDE SEQUENCE [LARGE SCALE GENOMIC DNA]</scope>
    <source>
        <strain evidence="2 3">AGR01</strain>
    </source>
</reference>
<comment type="caution">
    <text evidence="2">The sequence shown here is derived from an EMBL/GenBank/DDBJ whole genome shotgun (WGS) entry which is preliminary data.</text>
</comment>
<gene>
    <name evidence="2" type="ORF">GRF29_161g1312492</name>
</gene>
<evidence type="ECO:0000313" key="3">
    <source>
        <dbReference type="Proteomes" id="UP001280581"/>
    </source>
</evidence>
<feature type="compositionally biased region" description="Acidic residues" evidence="1">
    <location>
        <begin position="18"/>
        <end position="30"/>
    </location>
</feature>
<sequence>MTTPPNDLPSNNPPPDDPPSDDSPSDDSPSDDPPFKGLPSPPPGWSLVGAIQQSIEADKLRRRFLDTNSTNGASGKARWETVAPEFEKGGLFSKEELEKKREELDEEWETIERDRLAKIHTRFLDLRLPVDRKRWEERWGVVALEFEKGGVVARDEVDGKREELEKGWGSDRARWVEEVKGMVGEREKRREREERKNGEEERARERKRAREGEGRTRLTPEWVAR</sequence>
<organism evidence="2 3">
    <name type="scientific">Pseudopithomyces chartarum</name>
    <dbReference type="NCBI Taxonomy" id="1892770"/>
    <lineage>
        <taxon>Eukaryota</taxon>
        <taxon>Fungi</taxon>
        <taxon>Dikarya</taxon>
        <taxon>Ascomycota</taxon>
        <taxon>Pezizomycotina</taxon>
        <taxon>Dothideomycetes</taxon>
        <taxon>Pleosporomycetidae</taxon>
        <taxon>Pleosporales</taxon>
        <taxon>Massarineae</taxon>
        <taxon>Didymosphaeriaceae</taxon>
        <taxon>Pseudopithomyces</taxon>
    </lineage>
</organism>
<keyword evidence="3" id="KW-1185">Reference proteome</keyword>